<evidence type="ECO:0000313" key="3">
    <source>
        <dbReference type="EMBL" id="EEH51947.1"/>
    </source>
</evidence>
<feature type="compositionally biased region" description="Low complexity" evidence="1">
    <location>
        <begin position="94"/>
        <end position="114"/>
    </location>
</feature>
<organism evidence="4">
    <name type="scientific">Micromonas pusilla (strain CCMP1545)</name>
    <name type="common">Picoplanktonic green alga</name>
    <dbReference type="NCBI Taxonomy" id="564608"/>
    <lineage>
        <taxon>Eukaryota</taxon>
        <taxon>Viridiplantae</taxon>
        <taxon>Chlorophyta</taxon>
        <taxon>Mamiellophyceae</taxon>
        <taxon>Mamiellales</taxon>
        <taxon>Mamiellaceae</taxon>
        <taxon>Micromonas</taxon>
    </lineage>
</organism>
<dbReference type="GO" id="GO:0016020">
    <property type="term" value="C:membrane"/>
    <property type="evidence" value="ECO:0007669"/>
    <property type="project" value="InterPro"/>
</dbReference>
<dbReference type="SUPFAM" id="SSF52540">
    <property type="entry name" value="P-loop containing nucleoside triphosphate hydrolases"/>
    <property type="match status" value="1"/>
</dbReference>
<feature type="chain" id="PRO_5002912363" evidence="2">
    <location>
        <begin position="24"/>
        <end position="412"/>
    </location>
</feature>
<dbReference type="Gene3D" id="3.40.50.300">
    <property type="entry name" value="P-loop containing nucleotide triphosphate hydrolases"/>
    <property type="match status" value="1"/>
</dbReference>
<dbReference type="Proteomes" id="UP000001876">
    <property type="component" value="Unassembled WGS sequence"/>
</dbReference>
<dbReference type="PANTHER" id="PTHR19229:SF251">
    <property type="entry name" value="ABC TRANSPORTER A FAMILY"/>
    <property type="match status" value="1"/>
</dbReference>
<proteinExistence type="predicted"/>
<dbReference type="GO" id="GO:0005319">
    <property type="term" value="F:lipid transporter activity"/>
    <property type="evidence" value="ECO:0007669"/>
    <property type="project" value="TreeGrafter"/>
</dbReference>
<evidence type="ECO:0000256" key="2">
    <source>
        <dbReference type="SAM" id="SignalP"/>
    </source>
</evidence>
<dbReference type="RefSeq" id="XP_003063574.1">
    <property type="nucleotide sequence ID" value="XM_003063528.1"/>
</dbReference>
<dbReference type="PANTHER" id="PTHR19229">
    <property type="entry name" value="ATP-BINDING CASSETTE TRANSPORTER SUBFAMILY A ABCA"/>
    <property type="match status" value="1"/>
</dbReference>
<dbReference type="GO" id="GO:0140359">
    <property type="term" value="F:ABC-type transporter activity"/>
    <property type="evidence" value="ECO:0007669"/>
    <property type="project" value="InterPro"/>
</dbReference>
<keyword evidence="2" id="KW-0732">Signal</keyword>
<dbReference type="GeneID" id="9689015"/>
<dbReference type="InterPro" id="IPR027417">
    <property type="entry name" value="P-loop_NTPase"/>
</dbReference>
<accession>C1N6L9</accession>
<evidence type="ECO:0000313" key="4">
    <source>
        <dbReference type="Proteomes" id="UP000001876"/>
    </source>
</evidence>
<dbReference type="EMBL" id="GG663749">
    <property type="protein sequence ID" value="EEH51947.1"/>
    <property type="molecule type" value="Genomic_DNA"/>
</dbReference>
<evidence type="ECO:0000256" key="1">
    <source>
        <dbReference type="SAM" id="MobiDB-lite"/>
    </source>
</evidence>
<sequence>MRGAVVGWFLWAALLLHAERDHARRLRDGVNVIGAAEAEAAAGNDAVMERERVQRFAATHGGPQPIGEDDAAAQVAADLAAAVRARTVAQQQQQVADAEADAEAGTVDVRSSSSSDDDAPPPYLFAAVGVSAPAPRRQMHVSDDFSDFSDLPVAVTEGPGAGAVCNLYLGVAPREVVALVGGARSSGKEAALRCAAGVDAFGGDVLVTSVDQSASATSPPEIGGRRARSLRRNGVVALERGAVGVCLKDDALWERLSVLEHLTLHATIHGLDRPRTVAYAAAEAVGLTLVKAGGGAQQNGTSGGGDGITADGETFRDDGFADDGVGGGGGNWFARTFGRGQKNASAGDAAAAAILNAPARELSASRRRQLAVAIALLGDPMFLLLDAPTRAVDSHARRAIWARIQRRVLVSH</sequence>
<dbReference type="KEGG" id="mpp:MICPUCDRAFT_53359"/>
<feature type="region of interest" description="Disordered" evidence="1">
    <location>
        <begin position="94"/>
        <end position="121"/>
    </location>
</feature>
<gene>
    <name evidence="3" type="ORF">MICPUCDRAFT_53359</name>
</gene>
<dbReference type="AlphaFoldDB" id="C1N6L9"/>
<reference evidence="3 4" key="1">
    <citation type="journal article" date="2009" name="Science">
        <title>Green evolution and dynamic adaptations revealed by genomes of the marine picoeukaryotes Micromonas.</title>
        <authorList>
            <person name="Worden A.Z."/>
            <person name="Lee J.H."/>
            <person name="Mock T."/>
            <person name="Rouze P."/>
            <person name="Simmons M.P."/>
            <person name="Aerts A.L."/>
            <person name="Allen A.E."/>
            <person name="Cuvelier M.L."/>
            <person name="Derelle E."/>
            <person name="Everett M.V."/>
            <person name="Foulon E."/>
            <person name="Grimwood J."/>
            <person name="Gundlach H."/>
            <person name="Henrissat B."/>
            <person name="Napoli C."/>
            <person name="McDonald S.M."/>
            <person name="Parker M.S."/>
            <person name="Rombauts S."/>
            <person name="Salamov A."/>
            <person name="Von Dassow P."/>
            <person name="Badger J.H."/>
            <person name="Coutinho P.M."/>
            <person name="Demir E."/>
            <person name="Dubchak I."/>
            <person name="Gentemann C."/>
            <person name="Eikrem W."/>
            <person name="Gready J.E."/>
            <person name="John U."/>
            <person name="Lanier W."/>
            <person name="Lindquist E.A."/>
            <person name="Lucas S."/>
            <person name="Mayer K.F."/>
            <person name="Moreau H."/>
            <person name="Not F."/>
            <person name="Otillar R."/>
            <person name="Panaud O."/>
            <person name="Pangilinan J."/>
            <person name="Paulsen I."/>
            <person name="Piegu B."/>
            <person name="Poliakov A."/>
            <person name="Robbens S."/>
            <person name="Schmutz J."/>
            <person name="Toulza E."/>
            <person name="Wyss T."/>
            <person name="Zelensky A."/>
            <person name="Zhou K."/>
            <person name="Armbrust E.V."/>
            <person name="Bhattacharya D."/>
            <person name="Goodenough U.W."/>
            <person name="Van de Peer Y."/>
            <person name="Grigoriev I.V."/>
        </authorList>
    </citation>
    <scope>NUCLEOTIDE SEQUENCE [LARGE SCALE GENOMIC DNA]</scope>
    <source>
        <strain evidence="3 4">CCMP1545</strain>
    </source>
</reference>
<name>C1N6L9_MICPC</name>
<keyword evidence="4" id="KW-1185">Reference proteome</keyword>
<dbReference type="InterPro" id="IPR026082">
    <property type="entry name" value="ABCA"/>
</dbReference>
<protein>
    <submittedName>
        <fullName evidence="3">Predicted protein</fullName>
    </submittedName>
</protein>
<feature type="signal peptide" evidence="2">
    <location>
        <begin position="1"/>
        <end position="23"/>
    </location>
</feature>